<evidence type="ECO:0008006" key="6">
    <source>
        <dbReference type="Google" id="ProtNLM"/>
    </source>
</evidence>
<evidence type="ECO:0000313" key="4">
    <source>
        <dbReference type="EMBL" id="KAL3860767.1"/>
    </source>
</evidence>
<comment type="caution">
    <text evidence="4">The sequence shown here is derived from an EMBL/GenBank/DDBJ whole genome shotgun (WGS) entry which is preliminary data.</text>
</comment>
<dbReference type="AlphaFoldDB" id="A0ABD3VJP2"/>
<feature type="repeat" description="ANK" evidence="2">
    <location>
        <begin position="266"/>
        <end position="298"/>
    </location>
</feature>
<feature type="compositionally biased region" description="Basic and acidic residues" evidence="3">
    <location>
        <begin position="444"/>
        <end position="453"/>
    </location>
</feature>
<organism evidence="4 5">
    <name type="scientific">Sinanodonta woodiana</name>
    <name type="common">Chinese pond mussel</name>
    <name type="synonym">Anodonta woodiana</name>
    <dbReference type="NCBI Taxonomy" id="1069815"/>
    <lineage>
        <taxon>Eukaryota</taxon>
        <taxon>Metazoa</taxon>
        <taxon>Spiralia</taxon>
        <taxon>Lophotrochozoa</taxon>
        <taxon>Mollusca</taxon>
        <taxon>Bivalvia</taxon>
        <taxon>Autobranchia</taxon>
        <taxon>Heteroconchia</taxon>
        <taxon>Palaeoheterodonta</taxon>
        <taxon>Unionida</taxon>
        <taxon>Unionoidea</taxon>
        <taxon>Unionidae</taxon>
        <taxon>Unioninae</taxon>
        <taxon>Sinanodonta</taxon>
    </lineage>
</organism>
<evidence type="ECO:0000256" key="3">
    <source>
        <dbReference type="SAM" id="MobiDB-lite"/>
    </source>
</evidence>
<feature type="compositionally biased region" description="Polar residues" evidence="3">
    <location>
        <begin position="558"/>
        <end position="574"/>
    </location>
</feature>
<feature type="compositionally biased region" description="Low complexity" evidence="3">
    <location>
        <begin position="548"/>
        <end position="557"/>
    </location>
</feature>
<gene>
    <name evidence="4" type="ORF">ACJMK2_010838</name>
</gene>
<evidence type="ECO:0000256" key="1">
    <source>
        <dbReference type="ARBA" id="ARBA00022737"/>
    </source>
</evidence>
<dbReference type="Proteomes" id="UP001634394">
    <property type="component" value="Unassembled WGS sequence"/>
</dbReference>
<feature type="region of interest" description="Disordered" evidence="3">
    <location>
        <begin position="638"/>
        <end position="685"/>
    </location>
</feature>
<dbReference type="InterPro" id="IPR002110">
    <property type="entry name" value="Ankyrin_rpt"/>
</dbReference>
<dbReference type="PANTHER" id="PTHR24179:SF29">
    <property type="entry name" value="LD46604P"/>
    <property type="match status" value="1"/>
</dbReference>
<dbReference type="FunFam" id="1.25.40.20:FF:000198">
    <property type="entry name" value="Myosin binding subunit, isoform P"/>
    <property type="match status" value="1"/>
</dbReference>
<feature type="compositionally biased region" description="Acidic residues" evidence="3">
    <location>
        <begin position="379"/>
        <end position="389"/>
    </location>
</feature>
<proteinExistence type="predicted"/>
<feature type="repeat" description="ANK" evidence="2">
    <location>
        <begin position="233"/>
        <end position="265"/>
    </location>
</feature>
<feature type="compositionally biased region" description="Polar residues" evidence="3">
    <location>
        <begin position="498"/>
        <end position="509"/>
    </location>
</feature>
<protein>
    <recommendedName>
        <fullName evidence="6">Protein phosphatase 1 regulatory subunit 16A</fullName>
    </recommendedName>
</protein>
<feature type="repeat" description="ANK" evidence="2">
    <location>
        <begin position="138"/>
        <end position="170"/>
    </location>
</feature>
<feature type="compositionally biased region" description="Polar residues" evidence="3">
    <location>
        <begin position="653"/>
        <end position="684"/>
    </location>
</feature>
<evidence type="ECO:0000256" key="2">
    <source>
        <dbReference type="PROSITE-ProRule" id="PRU00023"/>
    </source>
</evidence>
<dbReference type="PROSITE" id="PS50088">
    <property type="entry name" value="ANK_REPEAT"/>
    <property type="match status" value="4"/>
</dbReference>
<sequence length="699" mass="78154">MADHSELVAEIASVEKMNTPERLKHAKKRRIAQLKRWGTYEKQLEKESSKKRKQSSNNKQVKKNQTRRVKFISNIVLLEAAARNDVDEVRKLLASGVSPNVTNEDGLTALHQCCIDDSEEMLKLLLEFGANVNAKDSELWTPLHAAATCGHVHLCRLLIEKGADLLAVNADGNMPYDICEDEVTLDYVETQMANRGITQEQIDDMRLTSEKQMLADLKKLAAEGGDLEYRDIYGATPLHIAAANGYLEVVEFLQDEHVSLHVRDNDSWMPVHAAACWLQLEVLEMLVRNGADIDAKTKNGETPFDLCEDPDIKQKILDIKDEMETHLASRSKDHPKRQKINSRGASMRRTSMRGDKSKLFKKEAKEEALHFGLLTSAGPDDDFQDDDDKENLPATNIDDVDLIIDDHEVGGKSQPVIADKTHPPPQSIVDKQVPANKPNSNKTANHDTDHRPDITSQRSDNITQKHGSKEQHVSDKIRHTEETNSRTTSEKKEKVSQREVTNSQAISEKTQTRREAGSSEPQPKSTGSTREGQRLPEGPGRGKEIQHSHSSNHQSSQLTLENSASRESSPQTGQPVGRTPSFRKNKDTPSKLAAPLPPTGTLADLKKQRSEQHKFGQRPENTLDAKVQNMFLNSLMSSESSRYNSSSSLPAKESSTNSRNINNNMTQTYQNNGLRRYSSPSSTPVIDDEKFKSNCCIIM</sequence>
<feature type="compositionally biased region" description="Low complexity" evidence="3">
    <location>
        <begin position="638"/>
        <end position="648"/>
    </location>
</feature>
<feature type="region of interest" description="Disordered" evidence="3">
    <location>
        <begin position="375"/>
        <end position="397"/>
    </location>
</feature>
<name>A0ABD3VJP2_SINWO</name>
<feature type="compositionally biased region" description="Polar residues" evidence="3">
    <location>
        <begin position="454"/>
        <end position="465"/>
    </location>
</feature>
<feature type="region of interest" description="Disordered" evidence="3">
    <location>
        <begin position="327"/>
        <end position="357"/>
    </location>
</feature>
<feature type="compositionally biased region" description="Polar residues" evidence="3">
    <location>
        <begin position="519"/>
        <end position="530"/>
    </location>
</feature>
<keyword evidence="1" id="KW-0677">Repeat</keyword>
<keyword evidence="2" id="KW-0040">ANK repeat</keyword>
<feature type="compositionally biased region" description="Basic and acidic residues" evidence="3">
    <location>
        <begin position="604"/>
        <end position="614"/>
    </location>
</feature>
<feature type="region of interest" description="Disordered" evidence="3">
    <location>
        <begin position="42"/>
        <end position="65"/>
    </location>
</feature>
<dbReference type="Gene3D" id="1.25.40.20">
    <property type="entry name" value="Ankyrin repeat-containing domain"/>
    <property type="match status" value="2"/>
</dbReference>
<dbReference type="PROSITE" id="PS50297">
    <property type="entry name" value="ANK_REP_REGION"/>
    <property type="match status" value="4"/>
</dbReference>
<feature type="repeat" description="ANK" evidence="2">
    <location>
        <begin position="105"/>
        <end position="137"/>
    </location>
</feature>
<dbReference type="InterPro" id="IPR051226">
    <property type="entry name" value="PP1_Regulatory_Subunit"/>
</dbReference>
<dbReference type="PRINTS" id="PR01415">
    <property type="entry name" value="ANKYRIN"/>
</dbReference>
<reference evidence="4 5" key="1">
    <citation type="submission" date="2024-11" db="EMBL/GenBank/DDBJ databases">
        <title>Chromosome-level genome assembly of the freshwater bivalve Anodonta woodiana.</title>
        <authorList>
            <person name="Chen X."/>
        </authorList>
    </citation>
    <scope>NUCLEOTIDE SEQUENCE [LARGE SCALE GENOMIC DNA]</scope>
    <source>
        <strain evidence="4">MN2024</strain>
        <tissue evidence="4">Gills</tissue>
    </source>
</reference>
<dbReference type="Pfam" id="PF12796">
    <property type="entry name" value="Ank_2"/>
    <property type="match status" value="2"/>
</dbReference>
<dbReference type="SMART" id="SM00248">
    <property type="entry name" value="ANK"/>
    <property type="match status" value="5"/>
</dbReference>
<keyword evidence="5" id="KW-1185">Reference proteome</keyword>
<dbReference type="EMBL" id="JBJQND010000012">
    <property type="protein sequence ID" value="KAL3860767.1"/>
    <property type="molecule type" value="Genomic_DNA"/>
</dbReference>
<accession>A0ABD3VJP2</accession>
<feature type="compositionally biased region" description="Basic residues" evidence="3">
    <location>
        <begin position="49"/>
        <end position="65"/>
    </location>
</feature>
<dbReference type="PANTHER" id="PTHR24179">
    <property type="entry name" value="PROTEIN PHOSPHATASE 1 REGULATORY SUBUNIT 12"/>
    <property type="match status" value="1"/>
</dbReference>
<dbReference type="SUPFAM" id="SSF48403">
    <property type="entry name" value="Ankyrin repeat"/>
    <property type="match status" value="1"/>
</dbReference>
<evidence type="ECO:0000313" key="5">
    <source>
        <dbReference type="Proteomes" id="UP001634394"/>
    </source>
</evidence>
<feature type="compositionally biased region" description="Basic and acidic residues" evidence="3">
    <location>
        <begin position="467"/>
        <end position="497"/>
    </location>
</feature>
<feature type="region of interest" description="Disordered" evidence="3">
    <location>
        <begin position="413"/>
        <end position="624"/>
    </location>
</feature>
<dbReference type="InterPro" id="IPR036770">
    <property type="entry name" value="Ankyrin_rpt-contain_sf"/>
</dbReference>